<feature type="region of interest" description="Disordered" evidence="2">
    <location>
        <begin position="161"/>
        <end position="205"/>
    </location>
</feature>
<gene>
    <name evidence="4" type="primary">g217</name>
    <name evidence="4" type="ORF">C2E20_0217</name>
</gene>
<evidence type="ECO:0000256" key="2">
    <source>
        <dbReference type="SAM" id="MobiDB-lite"/>
    </source>
</evidence>
<dbReference type="GO" id="GO:0004439">
    <property type="term" value="F:phosphatidylinositol-4,5-bisphosphate 5-phosphatase activity"/>
    <property type="evidence" value="ECO:0007669"/>
    <property type="project" value="TreeGrafter"/>
</dbReference>
<dbReference type="SMART" id="SM00027">
    <property type="entry name" value="EH"/>
    <property type="match status" value="1"/>
</dbReference>
<dbReference type="PANTHER" id="PTHR11200:SF300">
    <property type="entry name" value="TYPE II INOSITOL 1,4,5-TRISPHOSPHATE 5-PHOSPHATASE"/>
    <property type="match status" value="1"/>
</dbReference>
<dbReference type="Pfam" id="PF22669">
    <property type="entry name" value="Exo_endo_phos2"/>
    <property type="match status" value="1"/>
</dbReference>
<feature type="region of interest" description="Disordered" evidence="2">
    <location>
        <begin position="1"/>
        <end position="62"/>
    </location>
</feature>
<organism evidence="4 5">
    <name type="scientific">Micractinium conductrix</name>
    <dbReference type="NCBI Taxonomy" id="554055"/>
    <lineage>
        <taxon>Eukaryota</taxon>
        <taxon>Viridiplantae</taxon>
        <taxon>Chlorophyta</taxon>
        <taxon>core chlorophytes</taxon>
        <taxon>Trebouxiophyceae</taxon>
        <taxon>Chlorellales</taxon>
        <taxon>Chlorellaceae</taxon>
        <taxon>Chlorella clade</taxon>
        <taxon>Micractinium</taxon>
    </lineage>
</organism>
<accession>A0A2P6VS01</accession>
<feature type="compositionally biased region" description="Pro residues" evidence="2">
    <location>
        <begin position="44"/>
        <end position="56"/>
    </location>
</feature>
<feature type="domain" description="EH" evidence="3">
    <location>
        <begin position="61"/>
        <end position="106"/>
    </location>
</feature>
<evidence type="ECO:0000313" key="5">
    <source>
        <dbReference type="Proteomes" id="UP000239649"/>
    </source>
</evidence>
<dbReference type="SUPFAM" id="SSF47473">
    <property type="entry name" value="EF-hand"/>
    <property type="match status" value="1"/>
</dbReference>
<protein>
    <submittedName>
        <fullName evidence="4">Type I inositol 1,4,5-trisphosphate 5-phosphatase 13-like</fullName>
    </submittedName>
</protein>
<reference evidence="4 5" key="1">
    <citation type="journal article" date="2018" name="Plant J.">
        <title>Genome sequences of Chlorella sorokiniana UTEX 1602 and Micractinium conductrix SAG 241.80: implications to maltose excretion by a green alga.</title>
        <authorList>
            <person name="Arriola M.B."/>
            <person name="Velmurugan N."/>
            <person name="Zhang Y."/>
            <person name="Plunkett M.H."/>
            <person name="Hondzo H."/>
            <person name="Barney B.M."/>
        </authorList>
    </citation>
    <scope>NUCLEOTIDE SEQUENCE [LARGE SCALE GENOMIC DNA]</scope>
    <source>
        <strain evidence="4 5">SAG 241.80</strain>
    </source>
</reference>
<dbReference type="InterPro" id="IPR015943">
    <property type="entry name" value="WD40/YVTN_repeat-like_dom_sf"/>
</dbReference>
<dbReference type="EMBL" id="LHPF02000001">
    <property type="protein sequence ID" value="PSC76855.1"/>
    <property type="molecule type" value="Genomic_DNA"/>
</dbReference>
<dbReference type="PROSITE" id="PS50031">
    <property type="entry name" value="EH"/>
    <property type="match status" value="1"/>
</dbReference>
<feature type="compositionally biased region" description="Low complexity" evidence="2">
    <location>
        <begin position="1296"/>
        <end position="1307"/>
    </location>
</feature>
<dbReference type="SUPFAM" id="SSF56219">
    <property type="entry name" value="DNase I-like"/>
    <property type="match status" value="1"/>
</dbReference>
<dbReference type="SMART" id="SM00320">
    <property type="entry name" value="WD40"/>
    <property type="match status" value="3"/>
</dbReference>
<evidence type="ECO:0000313" key="4">
    <source>
        <dbReference type="EMBL" id="PSC76855.1"/>
    </source>
</evidence>
<dbReference type="InterPro" id="IPR011992">
    <property type="entry name" value="EF-hand-dom_pair"/>
</dbReference>
<sequence length="1455" mass="151081">MKGFEDLLPPEVGSRRSGPAPMRPTGTAPPPAPQQQQAQAPPAGEAPPPPPSPPCPVDGVPDSVVDAWFAEADADHDGRVADSEARAFFLTSGLAPADLSKIWKLVKSPEVIAREGKGLTRYRFAQVLRLIALAQSGVQPFTQEYASAALHASSWLALHGTPLPPPRIGSAGQPPQQAQQAQPARHSPFADNTGSSAAQQQQSAAMAAPAASAQASAGASGDLLGADLLLPAAPAVGGPAAAPVAAAASCCDDDDDDLFGLRALQARAASHGAAASIDAATAEAAGQVEDEGSGLERRLSRSNAVSTRESRKGGTLSMHSSPLEAPVAFEARLPPLQPKASAKLTTLAAANGSLFAGPSVGGGLLQWGRPEGNLRRPLDVEGEHVKKKKLGRLMSDLMYTHTGEGSQQGAPGEDPDAAPSIEVPAVGKGRTAACTLVDEGAALLWVADKEGWVYAYDVSGEPCMSLRTSHRLYQFQAQRVGYVTALLRAPTGELWTGSSRGNIRVWELGEPALAGDAPEPPRCRELRKVFGERAHSGPVVSLLCPADGQLVWSASAKGLLLWDAACGAFLGALQRRGATALSGSMSTRLASQPLPGDPLGGAGDASRFTIVGSKGLETDPITGYVVARPGSSDWSRLAADQEAWAAQTDNNINELMERVSMGGSKVVQGAGKAVKLLGKLLGGAAPQQAEASKPAAGRQSSANALMPPAAALDEDSSLSASEASGGVVQLLAPPDGSVWVAHKCGTVDRYTAAGRRLGSAECGAALTAAACVGQRVWLGFSDGMISVRDPSCASLKVFQAHAAGLLSIVQAGSRTYSLAADGSINGWSSAVPHPSDLHALASWDEQARNTYRRESLRCLCVTWNVGESKPDPGSSFFRWVHEAAFNCQLAVVGLQEIEMGSSSVALAAAKDAFNTRMQERGNANAKFWGVGVLAALGGERHWHQVGLRQLSGMLIAVYARNHLKDAIGEVATSSVACGVLGVGGNKGAVAVEFSVHRRRVAVLCSHFAAHQGAVEARNANYATICRQLTFSRRAWLADEADAGAPSPAPPSAISMPRGKGAVAAIEDILASSTAADHDSDADSIGPDAAPLPPSAVTLPGEELSLAGGESMQGAHVLVWLGDFNYRIDGAYEAVREAAIRNELGALLELDQCRREMAAGRVFRGLREGPLTFRPTYKFDKAAANPFAYDSSEKRRTPAWCDRIFFRGSQPFPTPEPEEGEDLGVLDEEGDVEVTALDYGCWADVTDSDHKPVYAVLEANLPITGQAKKRGVRSQLLKDCAVAAAAGDDVAEPPAPAAGAEPSSGADAARGDGGSGEQGEAVAASLQPRAVRLHPSAMPRQLVLLRNEGPRSLLFSVTCEGAVNGGGSSGPFGDADASAAAHRLLEVRPQRGVVLPGADCPLQVHLAGDEWSLRGLRKPPEVHYRVTVGGEYSAGGEAIGAGTTHLDFTATCLTQL</sequence>
<dbReference type="InterPro" id="IPR011047">
    <property type="entry name" value="Quinoprotein_ADH-like_sf"/>
</dbReference>
<keyword evidence="5" id="KW-1185">Reference proteome</keyword>
<feature type="compositionally biased region" description="Low complexity" evidence="2">
    <location>
        <begin position="173"/>
        <end position="184"/>
    </location>
</feature>
<dbReference type="InterPro" id="IPR000300">
    <property type="entry name" value="IPPc"/>
</dbReference>
<name>A0A2P6VS01_9CHLO</name>
<evidence type="ECO:0000259" key="3">
    <source>
        <dbReference type="PROSITE" id="PS50031"/>
    </source>
</evidence>
<dbReference type="OrthoDB" id="1925875at2759"/>
<dbReference type="STRING" id="554055.A0A2P6VS01"/>
<feature type="compositionally biased region" description="Low complexity" evidence="2">
    <location>
        <begin position="34"/>
        <end position="43"/>
    </location>
</feature>
<dbReference type="PANTHER" id="PTHR11200">
    <property type="entry name" value="INOSITOL 5-PHOSPHATASE"/>
    <property type="match status" value="1"/>
</dbReference>
<comment type="caution">
    <text evidence="4">The sequence shown here is derived from an EMBL/GenBank/DDBJ whole genome shotgun (WGS) entry which is preliminary data.</text>
</comment>
<proteinExistence type="inferred from homology"/>
<dbReference type="InterPro" id="IPR036691">
    <property type="entry name" value="Endo/exonu/phosph_ase_sf"/>
</dbReference>
<dbReference type="InterPro" id="IPR046985">
    <property type="entry name" value="IP5"/>
</dbReference>
<dbReference type="InterPro" id="IPR000261">
    <property type="entry name" value="EH_dom"/>
</dbReference>
<dbReference type="Pfam" id="PF23754">
    <property type="entry name" value="Beta-prop_IP5PC_F"/>
    <property type="match status" value="2"/>
</dbReference>
<evidence type="ECO:0000256" key="1">
    <source>
        <dbReference type="ARBA" id="ARBA00010768"/>
    </source>
</evidence>
<feature type="region of interest" description="Disordered" evidence="2">
    <location>
        <begin position="287"/>
        <end position="320"/>
    </location>
</feature>
<dbReference type="Gene3D" id="3.60.10.10">
    <property type="entry name" value="Endonuclease/exonuclease/phosphatase"/>
    <property type="match status" value="1"/>
</dbReference>
<dbReference type="InterPro" id="IPR001680">
    <property type="entry name" value="WD40_rpt"/>
</dbReference>
<comment type="similarity">
    <text evidence="1">Belongs to the inositol polyphosphate 5-phosphatase family.</text>
</comment>
<dbReference type="SUPFAM" id="SSF50998">
    <property type="entry name" value="Quinoprotein alcohol dehydrogenase-like"/>
    <property type="match status" value="1"/>
</dbReference>
<dbReference type="Gene3D" id="1.10.238.10">
    <property type="entry name" value="EF-hand"/>
    <property type="match status" value="1"/>
</dbReference>
<dbReference type="GO" id="GO:0046856">
    <property type="term" value="P:phosphatidylinositol dephosphorylation"/>
    <property type="evidence" value="ECO:0007669"/>
    <property type="project" value="InterPro"/>
</dbReference>
<dbReference type="Gene3D" id="2.130.10.10">
    <property type="entry name" value="YVTN repeat-like/Quinoprotein amine dehydrogenase"/>
    <property type="match status" value="1"/>
</dbReference>
<dbReference type="Proteomes" id="UP000239649">
    <property type="component" value="Unassembled WGS sequence"/>
</dbReference>
<dbReference type="InterPro" id="IPR056454">
    <property type="entry name" value="Beta-prop_IP5PC_F"/>
</dbReference>
<feature type="region of interest" description="Disordered" evidence="2">
    <location>
        <begin position="1288"/>
        <end position="1322"/>
    </location>
</feature>
<feature type="compositionally biased region" description="Low complexity" evidence="2">
    <location>
        <begin position="195"/>
        <end position="205"/>
    </location>
</feature>
<dbReference type="SMART" id="SM00128">
    <property type="entry name" value="IPPc"/>
    <property type="match status" value="1"/>
</dbReference>